<keyword evidence="5 8" id="KW-0378">Hydrolase</keyword>
<feature type="compositionally biased region" description="Basic residues" evidence="9">
    <location>
        <begin position="893"/>
        <end position="903"/>
    </location>
</feature>
<dbReference type="CDD" id="cd04471">
    <property type="entry name" value="S1_RNase_R"/>
    <property type="match status" value="1"/>
</dbReference>
<feature type="compositionally biased region" description="Basic and acidic residues" evidence="9">
    <location>
        <begin position="750"/>
        <end position="778"/>
    </location>
</feature>
<sequence>MVDREETDRQIVGEKSMDLKERILAYMHEEAYRPLLAEDLAEGMQLTQEELVQFDAALEELEKEGAIIKNRSDLYGIPSRMHLVVGRLSMTAKGFGFIIPDVRESEEETDVFVPGADLNTAMHGDRVVARVTPAQEEGRSREGEIIRILERANEKIVGTFESSKTFGFVTPDNTKLSQDIFVPKKAFHGAKTGSKVVVEITKWPDRRRNAEGKVIEVLGKVGDPGVDVLSVMRQYDLAETFPEDVQEAADNVEQEPAPEEYRGRRDRRDLPIVTVDGEDSKDLDDGVFARRNPDGSFFLGVYIADVSWYVREGQPLDREARERGTSVYLVDRVIPMLPKELSNGICSLNAGVDRLSMACEMQISPEGEVTSYEIIPTVIHVYRRLTYNIVNKVLVDKAEPFVSDNQDIREMLETLEALRHVLKAKRHRRGSIDFDVPEVKVKLDDKGHPVALIKREGSLAESIIEECMLIANETVARHMDTKHQPFMYRVHEQPSDEKIERLNNLLGAFGLFVHQSETGDIKPMDVQQVLEKVKGKPEERIISTVALRSMQQARYSDMSLGHFGLAARYYTHFTSPIRRYPDLIVHRLLRETFATGSIPAERQAKLRTMLPEIADHASERERIAIEAERETTDMKKIEYMAQFVGEEFSGIISGVTAFGIFVELDNGVEGLVHVSTMVDDFYEYREEQFAMVGERTNKAYRLGDEVEILLVRANVEERNLDFVLKDNGAYDPLAMKNAVRGGRNKGPKPAKSDKNGKGDKPKDSRQDDKKRPARRPIDDIIADLPTDEGEEKPAKKKRSHGKKNRGASGEKLSRPEHNSRVPHEKRERRERRESRGGERSGNRQERRDRENGRGERDYHRVTVTGLNSAVWPDPPGYHERKLREESRAEKAKAAPKHRPRPHRKTEGGTSSNK</sequence>
<dbReference type="SUPFAM" id="SSF50249">
    <property type="entry name" value="Nucleic acid-binding proteins"/>
    <property type="match status" value="3"/>
</dbReference>
<dbReference type="GO" id="GO:0006402">
    <property type="term" value="P:mRNA catabolic process"/>
    <property type="evidence" value="ECO:0007669"/>
    <property type="project" value="TreeGrafter"/>
</dbReference>
<feature type="compositionally biased region" description="Basic and acidic residues" evidence="9">
    <location>
        <begin position="876"/>
        <end position="892"/>
    </location>
</feature>
<evidence type="ECO:0000256" key="8">
    <source>
        <dbReference type="HAMAP-Rule" id="MF_01895"/>
    </source>
</evidence>
<protein>
    <recommendedName>
        <fullName evidence="8">Ribonuclease R</fullName>
        <shortName evidence="8">RNase R</shortName>
        <ecNumber evidence="8">3.1.13.1</ecNumber>
    </recommendedName>
</protein>
<evidence type="ECO:0000256" key="4">
    <source>
        <dbReference type="ARBA" id="ARBA00022722"/>
    </source>
</evidence>
<dbReference type="InterPro" id="IPR001900">
    <property type="entry name" value="RNase_II/R"/>
</dbReference>
<dbReference type="GO" id="GO:0003723">
    <property type="term" value="F:RNA binding"/>
    <property type="evidence" value="ECO:0007669"/>
    <property type="project" value="UniProtKB-UniRule"/>
</dbReference>
<evidence type="ECO:0000256" key="3">
    <source>
        <dbReference type="ARBA" id="ARBA00022490"/>
    </source>
</evidence>
<dbReference type="InterPro" id="IPR022966">
    <property type="entry name" value="RNase_II/R_CS"/>
</dbReference>
<dbReference type="PANTHER" id="PTHR23355:SF9">
    <property type="entry name" value="DIS3-LIKE EXONUCLEASE 2"/>
    <property type="match status" value="1"/>
</dbReference>
<dbReference type="NCBIfam" id="TIGR02063">
    <property type="entry name" value="RNase_R"/>
    <property type="match status" value="1"/>
</dbReference>
<dbReference type="Pfam" id="PF08206">
    <property type="entry name" value="OB_RNB"/>
    <property type="match status" value="1"/>
</dbReference>
<dbReference type="PROSITE" id="PS50126">
    <property type="entry name" value="S1"/>
    <property type="match status" value="1"/>
</dbReference>
<comment type="caution">
    <text evidence="11">The sequence shown here is derived from an EMBL/GenBank/DDBJ whole genome shotgun (WGS) entry which is preliminary data.</text>
</comment>
<feature type="compositionally biased region" description="Basic residues" evidence="9">
    <location>
        <begin position="794"/>
        <end position="805"/>
    </location>
</feature>
<dbReference type="InterPro" id="IPR013223">
    <property type="entry name" value="RNase_B_OB_dom"/>
</dbReference>
<dbReference type="AlphaFoldDB" id="A0A414NWB1"/>
<comment type="catalytic activity">
    <reaction evidence="1 8">
        <text>Exonucleolytic cleavage in the 3'- to 5'-direction to yield nucleoside 5'-phosphates.</text>
        <dbReference type="EC" id="3.1.13.1"/>
    </reaction>
</comment>
<evidence type="ECO:0000256" key="1">
    <source>
        <dbReference type="ARBA" id="ARBA00001849"/>
    </source>
</evidence>
<name>A0A414NWB1_9FIRM</name>
<evidence type="ECO:0000256" key="5">
    <source>
        <dbReference type="ARBA" id="ARBA00022801"/>
    </source>
</evidence>
<keyword evidence="3 8" id="KW-0963">Cytoplasm</keyword>
<evidence type="ECO:0000259" key="10">
    <source>
        <dbReference type="PROSITE" id="PS50126"/>
    </source>
</evidence>
<dbReference type="InterPro" id="IPR011805">
    <property type="entry name" value="RNase_R"/>
</dbReference>
<dbReference type="PANTHER" id="PTHR23355">
    <property type="entry name" value="RIBONUCLEASE"/>
    <property type="match status" value="1"/>
</dbReference>
<dbReference type="SMART" id="SM00357">
    <property type="entry name" value="CSP"/>
    <property type="match status" value="2"/>
</dbReference>
<dbReference type="Gene3D" id="2.40.50.140">
    <property type="entry name" value="Nucleic acid-binding proteins"/>
    <property type="match status" value="3"/>
</dbReference>
<feature type="region of interest" description="Disordered" evidence="9">
    <location>
        <begin position="736"/>
        <end position="913"/>
    </location>
</feature>
<dbReference type="InterPro" id="IPR040476">
    <property type="entry name" value="CSD2"/>
</dbReference>
<dbReference type="InterPro" id="IPR004476">
    <property type="entry name" value="RNase_II/RNase_R"/>
</dbReference>
<feature type="domain" description="S1 motif" evidence="10">
    <location>
        <begin position="645"/>
        <end position="725"/>
    </location>
</feature>
<keyword evidence="4 8" id="KW-0540">Nuclease</keyword>
<dbReference type="InterPro" id="IPR012340">
    <property type="entry name" value="NA-bd_OB-fold"/>
</dbReference>
<dbReference type="Pfam" id="PF17876">
    <property type="entry name" value="CSD2"/>
    <property type="match status" value="1"/>
</dbReference>
<accession>A0A414NWB1</accession>
<dbReference type="HAMAP" id="MF_01895">
    <property type="entry name" value="RNase_R"/>
    <property type="match status" value="1"/>
</dbReference>
<dbReference type="EC" id="3.1.13.1" evidence="8"/>
<dbReference type="Pfam" id="PF00773">
    <property type="entry name" value="RNB"/>
    <property type="match status" value="1"/>
</dbReference>
<evidence type="ECO:0000313" key="11">
    <source>
        <dbReference type="EMBL" id="RHF51340.1"/>
    </source>
</evidence>
<dbReference type="PROSITE" id="PS01175">
    <property type="entry name" value="RIBONUCLEASE_II"/>
    <property type="match status" value="1"/>
</dbReference>
<dbReference type="OrthoDB" id="9764149at2"/>
<dbReference type="GO" id="GO:0008859">
    <property type="term" value="F:exoribonuclease II activity"/>
    <property type="evidence" value="ECO:0007669"/>
    <property type="project" value="UniProtKB-UniRule"/>
</dbReference>
<dbReference type="EMBL" id="QRHE01000007">
    <property type="protein sequence ID" value="RHF51340.1"/>
    <property type="molecule type" value="Genomic_DNA"/>
</dbReference>
<dbReference type="SMART" id="SM00955">
    <property type="entry name" value="RNB"/>
    <property type="match status" value="1"/>
</dbReference>
<dbReference type="GO" id="GO:0005829">
    <property type="term" value="C:cytosol"/>
    <property type="evidence" value="ECO:0007669"/>
    <property type="project" value="TreeGrafter"/>
</dbReference>
<evidence type="ECO:0000313" key="12">
    <source>
        <dbReference type="Proteomes" id="UP000283442"/>
    </source>
</evidence>
<dbReference type="Pfam" id="PF00575">
    <property type="entry name" value="S1"/>
    <property type="match status" value="1"/>
</dbReference>
<comment type="similarity">
    <text evidence="8">Belongs to the RNR ribonuclease family. RNase R subfamily.</text>
</comment>
<dbReference type="InterPro" id="IPR003029">
    <property type="entry name" value="S1_domain"/>
</dbReference>
<evidence type="ECO:0000256" key="6">
    <source>
        <dbReference type="ARBA" id="ARBA00022839"/>
    </source>
</evidence>
<dbReference type="InterPro" id="IPR011129">
    <property type="entry name" value="CSD"/>
</dbReference>
<comment type="subcellular location">
    <subcellularLocation>
        <location evidence="2 8">Cytoplasm</location>
    </subcellularLocation>
</comment>
<dbReference type="NCBIfam" id="TIGR00358">
    <property type="entry name" value="3_prime_RNase"/>
    <property type="match status" value="1"/>
</dbReference>
<gene>
    <name evidence="8 11" type="primary">rnr</name>
    <name evidence="11" type="ORF">DW674_07900</name>
</gene>
<evidence type="ECO:0000256" key="9">
    <source>
        <dbReference type="SAM" id="MobiDB-lite"/>
    </source>
</evidence>
<evidence type="ECO:0000256" key="2">
    <source>
        <dbReference type="ARBA" id="ARBA00004496"/>
    </source>
</evidence>
<proteinExistence type="inferred from homology"/>
<dbReference type="SMART" id="SM00316">
    <property type="entry name" value="S1"/>
    <property type="match status" value="1"/>
</dbReference>
<comment type="function">
    <text evidence="8">3'-5' exoribonuclease that releases 5'-nucleoside monophosphates and is involved in maturation of structured RNAs.</text>
</comment>
<reference evidence="11 12" key="1">
    <citation type="submission" date="2018-08" db="EMBL/GenBank/DDBJ databases">
        <title>A genome reference for cultivated species of the human gut microbiota.</title>
        <authorList>
            <person name="Zou Y."/>
            <person name="Xue W."/>
            <person name="Luo G."/>
        </authorList>
    </citation>
    <scope>NUCLEOTIDE SEQUENCE [LARGE SCALE GENOMIC DNA]</scope>
    <source>
        <strain evidence="11 12">AM25-21AC</strain>
    </source>
</reference>
<feature type="compositionally biased region" description="Basic and acidic residues" evidence="9">
    <location>
        <begin position="811"/>
        <end position="860"/>
    </location>
</feature>
<keyword evidence="7 8" id="KW-0694">RNA-binding</keyword>
<dbReference type="InterPro" id="IPR050180">
    <property type="entry name" value="RNR_Ribonuclease"/>
</dbReference>
<dbReference type="Proteomes" id="UP000283442">
    <property type="component" value="Unassembled WGS sequence"/>
</dbReference>
<organism evidence="11 12">
    <name type="scientific">Mitsuokella multacida</name>
    <dbReference type="NCBI Taxonomy" id="52226"/>
    <lineage>
        <taxon>Bacteria</taxon>
        <taxon>Bacillati</taxon>
        <taxon>Bacillota</taxon>
        <taxon>Negativicutes</taxon>
        <taxon>Selenomonadales</taxon>
        <taxon>Selenomonadaceae</taxon>
        <taxon>Mitsuokella</taxon>
    </lineage>
</organism>
<keyword evidence="6 8" id="KW-0269">Exonuclease</keyword>
<evidence type="ECO:0000256" key="7">
    <source>
        <dbReference type="ARBA" id="ARBA00022884"/>
    </source>
</evidence>